<dbReference type="EMBL" id="LR134167">
    <property type="protein sequence ID" value="VEB24652.1"/>
    <property type="molecule type" value="Genomic_DNA"/>
</dbReference>
<dbReference type="RefSeq" id="WP_126372768.1">
    <property type="nucleotide sequence ID" value="NZ_LR134167.1"/>
</dbReference>
<evidence type="ECO:0000313" key="2">
    <source>
        <dbReference type="EMBL" id="VEB24652.1"/>
    </source>
</evidence>
<sequence length="60" mass="6488">MGTLAANQFLGESYGFWIQTGAIILSILVTGYYARKAILSNGRSAKETLNHNQEGAVLDN</sequence>
<accession>A0A3S4HK05</accession>
<dbReference type="OrthoDB" id="6712169at2"/>
<dbReference type="Proteomes" id="UP000268198">
    <property type="component" value="Chromosome"/>
</dbReference>
<keyword evidence="1" id="KW-0472">Membrane</keyword>
<gene>
    <name evidence="2" type="ORF">NCTC3438_01631</name>
</gene>
<keyword evidence="1" id="KW-0812">Transmembrane</keyword>
<keyword evidence="3" id="KW-1185">Reference proteome</keyword>
<keyword evidence="1" id="KW-1133">Transmembrane helix</keyword>
<name>A0A3S4HK05_AVIVO</name>
<dbReference type="AlphaFoldDB" id="A0A3S4HK05"/>
<protein>
    <submittedName>
        <fullName evidence="2">Uncharacterized protein</fullName>
    </submittedName>
</protein>
<reference evidence="2 3" key="1">
    <citation type="submission" date="2018-12" db="EMBL/GenBank/DDBJ databases">
        <authorList>
            <consortium name="Pathogen Informatics"/>
        </authorList>
    </citation>
    <scope>NUCLEOTIDE SEQUENCE [LARGE SCALE GENOMIC DNA]</scope>
    <source>
        <strain evidence="2 3">NCTC3438</strain>
    </source>
</reference>
<evidence type="ECO:0000256" key="1">
    <source>
        <dbReference type="SAM" id="Phobius"/>
    </source>
</evidence>
<evidence type="ECO:0000313" key="3">
    <source>
        <dbReference type="Proteomes" id="UP000268198"/>
    </source>
</evidence>
<dbReference type="KEGG" id="avt:NCTC3438_01631"/>
<organism evidence="2 3">
    <name type="scientific">Avibacterium volantium</name>
    <name type="common">Pasteurella volantium</name>
    <dbReference type="NCBI Taxonomy" id="762"/>
    <lineage>
        <taxon>Bacteria</taxon>
        <taxon>Pseudomonadati</taxon>
        <taxon>Pseudomonadota</taxon>
        <taxon>Gammaproteobacteria</taxon>
        <taxon>Pasteurellales</taxon>
        <taxon>Pasteurellaceae</taxon>
        <taxon>Avibacterium</taxon>
    </lineage>
</organism>
<feature type="transmembrane region" description="Helical" evidence="1">
    <location>
        <begin position="14"/>
        <end position="34"/>
    </location>
</feature>
<proteinExistence type="predicted"/>